<feature type="region of interest" description="Disordered" evidence="1">
    <location>
        <begin position="253"/>
        <end position="317"/>
    </location>
</feature>
<evidence type="ECO:0000313" key="3">
    <source>
        <dbReference type="Proteomes" id="UP000664132"/>
    </source>
</evidence>
<sequence>MAYTPLYRLIYFIAKYSGIFDDRNGFFDRKFFLDEFNATREETCRDYDIQGPLSDELKDFLEYKSEHGFWYTVIQGPQRLGPFKNKSDDVGPFPAVPPSTHYSIKCFQANTPSSFVGLHGDGVRALGKRFDGDLFFQTRKSSTGGHCIWVEPNCPQMLESEEIKKQLENAYALIFECRGTLKRGAKPTARGDENEVAVDTELKGASPEKVQGSTRYAAKPEEVVNSRKRQRDDGETDEENLRYGLMRRIDTGHAGHAGIITPGMPQVPRDKGESKPTKFPDVESGSALPMRPAQLETTSRKRAREEDDDAGDLDHAVGPNTAYQAVVDTSITAAAEKSAVLEAASTKFIADAERDAISTQAPENEKQPIIKPVKRPAEVTVDGLERDEKRPRTSLSVISGDPSGMEGTDCRLGTMPADEGMKLAIGLGGNKVMVPVGTVTVDRHITCLA</sequence>
<feature type="region of interest" description="Disordered" evidence="1">
    <location>
        <begin position="388"/>
        <end position="407"/>
    </location>
</feature>
<protein>
    <submittedName>
        <fullName evidence="2">Uncharacterized protein</fullName>
    </submittedName>
</protein>
<evidence type="ECO:0000256" key="1">
    <source>
        <dbReference type="SAM" id="MobiDB-lite"/>
    </source>
</evidence>
<proteinExistence type="predicted"/>
<feature type="region of interest" description="Disordered" evidence="1">
    <location>
        <begin position="184"/>
        <end position="239"/>
    </location>
</feature>
<dbReference type="Proteomes" id="UP000664132">
    <property type="component" value="Unassembled WGS sequence"/>
</dbReference>
<dbReference type="EMBL" id="JAFJYH010000149">
    <property type="protein sequence ID" value="KAG4417640.1"/>
    <property type="molecule type" value="Genomic_DNA"/>
</dbReference>
<gene>
    <name evidence="2" type="ORF">IFR04_009210</name>
</gene>
<name>A0A8H7W592_9HELO</name>
<organism evidence="2 3">
    <name type="scientific">Cadophora malorum</name>
    <dbReference type="NCBI Taxonomy" id="108018"/>
    <lineage>
        <taxon>Eukaryota</taxon>
        <taxon>Fungi</taxon>
        <taxon>Dikarya</taxon>
        <taxon>Ascomycota</taxon>
        <taxon>Pezizomycotina</taxon>
        <taxon>Leotiomycetes</taxon>
        <taxon>Helotiales</taxon>
        <taxon>Ploettnerulaceae</taxon>
        <taxon>Cadophora</taxon>
    </lineage>
</organism>
<feature type="compositionally biased region" description="Basic and acidic residues" evidence="1">
    <location>
        <begin position="268"/>
        <end position="281"/>
    </location>
</feature>
<dbReference type="OrthoDB" id="10626171at2759"/>
<dbReference type="AlphaFoldDB" id="A0A8H7W592"/>
<accession>A0A8H7W592</accession>
<keyword evidence="3" id="KW-1185">Reference proteome</keyword>
<comment type="caution">
    <text evidence="2">The sequence shown here is derived from an EMBL/GenBank/DDBJ whole genome shotgun (WGS) entry which is preliminary data.</text>
</comment>
<feature type="compositionally biased region" description="Basic and acidic residues" evidence="1">
    <location>
        <begin position="218"/>
        <end position="233"/>
    </location>
</feature>
<evidence type="ECO:0000313" key="2">
    <source>
        <dbReference type="EMBL" id="KAG4417640.1"/>
    </source>
</evidence>
<reference evidence="2" key="1">
    <citation type="submission" date="2021-02" db="EMBL/GenBank/DDBJ databases">
        <title>Genome sequence Cadophora malorum strain M34.</title>
        <authorList>
            <person name="Stefanovic E."/>
            <person name="Vu D."/>
            <person name="Scully C."/>
            <person name="Dijksterhuis J."/>
            <person name="Roader J."/>
            <person name="Houbraken J."/>
        </authorList>
    </citation>
    <scope>NUCLEOTIDE SEQUENCE</scope>
    <source>
        <strain evidence="2">M34</strain>
    </source>
</reference>